<name>A0A5B7EMW6_PORTR</name>
<keyword evidence="2" id="KW-1185">Reference proteome</keyword>
<evidence type="ECO:0000313" key="1">
    <source>
        <dbReference type="EMBL" id="MPC34546.1"/>
    </source>
</evidence>
<gene>
    <name evidence="1" type="ORF">E2C01_027938</name>
</gene>
<sequence>MPGLSSTICCQLSLAAESSLHCITVASHPCYGPQEYPPHGHYLCRAVSWEQGQLFSAYPHSFPSLVGTRPHLHQVVQAEETGVLQSCDKHRQHHLSASHTDLHTQRILERCAVPCPPTQLLTCFWQMAC</sequence>
<proteinExistence type="predicted"/>
<dbReference type="EMBL" id="VSRR010003077">
    <property type="protein sequence ID" value="MPC34546.1"/>
    <property type="molecule type" value="Genomic_DNA"/>
</dbReference>
<comment type="caution">
    <text evidence="1">The sequence shown here is derived from an EMBL/GenBank/DDBJ whole genome shotgun (WGS) entry which is preliminary data.</text>
</comment>
<evidence type="ECO:0000313" key="2">
    <source>
        <dbReference type="Proteomes" id="UP000324222"/>
    </source>
</evidence>
<dbReference type="AlphaFoldDB" id="A0A5B7EMW6"/>
<accession>A0A5B7EMW6</accession>
<organism evidence="1 2">
    <name type="scientific">Portunus trituberculatus</name>
    <name type="common">Swimming crab</name>
    <name type="synonym">Neptunus trituberculatus</name>
    <dbReference type="NCBI Taxonomy" id="210409"/>
    <lineage>
        <taxon>Eukaryota</taxon>
        <taxon>Metazoa</taxon>
        <taxon>Ecdysozoa</taxon>
        <taxon>Arthropoda</taxon>
        <taxon>Crustacea</taxon>
        <taxon>Multicrustacea</taxon>
        <taxon>Malacostraca</taxon>
        <taxon>Eumalacostraca</taxon>
        <taxon>Eucarida</taxon>
        <taxon>Decapoda</taxon>
        <taxon>Pleocyemata</taxon>
        <taxon>Brachyura</taxon>
        <taxon>Eubrachyura</taxon>
        <taxon>Portunoidea</taxon>
        <taxon>Portunidae</taxon>
        <taxon>Portuninae</taxon>
        <taxon>Portunus</taxon>
    </lineage>
</organism>
<dbReference type="Proteomes" id="UP000324222">
    <property type="component" value="Unassembled WGS sequence"/>
</dbReference>
<reference evidence="1 2" key="1">
    <citation type="submission" date="2019-05" db="EMBL/GenBank/DDBJ databases">
        <title>Another draft genome of Portunus trituberculatus and its Hox gene families provides insights of decapod evolution.</title>
        <authorList>
            <person name="Jeong J.-H."/>
            <person name="Song I."/>
            <person name="Kim S."/>
            <person name="Choi T."/>
            <person name="Kim D."/>
            <person name="Ryu S."/>
            <person name="Kim W."/>
        </authorList>
    </citation>
    <scope>NUCLEOTIDE SEQUENCE [LARGE SCALE GENOMIC DNA]</scope>
    <source>
        <tissue evidence="1">Muscle</tissue>
    </source>
</reference>
<protein>
    <submittedName>
        <fullName evidence="1">Uncharacterized protein</fullName>
    </submittedName>
</protein>